<dbReference type="STRING" id="1380566.A0A179FMC6"/>
<reference evidence="2 3" key="1">
    <citation type="journal article" date="2016" name="PLoS Pathog.">
        <title>Biosynthesis of antibiotic leucinostatins in bio-control fungus Purpureocillium lilacinum and their inhibition on phytophthora revealed by genome mining.</title>
        <authorList>
            <person name="Wang G."/>
            <person name="Liu Z."/>
            <person name="Lin R."/>
            <person name="Li E."/>
            <person name="Mao Z."/>
            <person name="Ling J."/>
            <person name="Yang Y."/>
            <person name="Yin W.B."/>
            <person name="Xie B."/>
        </authorList>
    </citation>
    <scope>NUCLEOTIDE SEQUENCE [LARGE SCALE GENOMIC DNA]</scope>
    <source>
        <strain evidence="2">170</strain>
    </source>
</reference>
<keyword evidence="1" id="KW-0472">Membrane</keyword>
<name>A0A179FMC6_METCM</name>
<dbReference type="AlphaFoldDB" id="A0A179FMC6"/>
<dbReference type="GO" id="GO:0008168">
    <property type="term" value="F:methyltransferase activity"/>
    <property type="evidence" value="ECO:0007669"/>
    <property type="project" value="UniProtKB-KW"/>
</dbReference>
<dbReference type="EMBL" id="LSBJ02000004">
    <property type="protein sequence ID" value="OAQ66223.1"/>
    <property type="molecule type" value="Genomic_DNA"/>
</dbReference>
<evidence type="ECO:0000313" key="3">
    <source>
        <dbReference type="Proteomes" id="UP000078397"/>
    </source>
</evidence>
<dbReference type="Proteomes" id="UP000078397">
    <property type="component" value="Unassembled WGS sequence"/>
</dbReference>
<dbReference type="GeneID" id="28856073"/>
<sequence length="349" mass="38642">MSDPFSPRDFILGIVAGSVIAVALLSFSTFIFLRTSDVYSLGHWKLNLRTPISSMWMNLGFWKTNDGQPIEHFDEATRALLEKMLKAAGLCVNSGSVTDDKSVAVLDLGFGCGDQPIALAELVSAAKRSQFRYVGLTLDAAQLQTAQRKVDRTLALGNQGDAAGLSHDSFKLFCANAAKPETWGRPIRMSVDSLVAENFTERWLMALDCLYYFSPSRRPTFKLAAKSLDAQLMAFDLILDEEASRWNTLLVRLVGVIMGCPLYTFLTETQYREQLVECGYDSAHIEICDISDHVFSGVSGFLKRQEAALSQYGISLGGYKLAGRLFEWFDRTRVVRAAIVVGRTKGEAE</sequence>
<evidence type="ECO:0000256" key="1">
    <source>
        <dbReference type="SAM" id="Phobius"/>
    </source>
</evidence>
<organism evidence="2 3">
    <name type="scientific">Pochonia chlamydosporia 170</name>
    <dbReference type="NCBI Taxonomy" id="1380566"/>
    <lineage>
        <taxon>Eukaryota</taxon>
        <taxon>Fungi</taxon>
        <taxon>Dikarya</taxon>
        <taxon>Ascomycota</taxon>
        <taxon>Pezizomycotina</taxon>
        <taxon>Sordariomycetes</taxon>
        <taxon>Hypocreomycetidae</taxon>
        <taxon>Hypocreales</taxon>
        <taxon>Clavicipitaceae</taxon>
        <taxon>Pochonia</taxon>
    </lineage>
</organism>
<keyword evidence="1" id="KW-0812">Transmembrane</keyword>
<dbReference type="InterPro" id="IPR029063">
    <property type="entry name" value="SAM-dependent_MTases_sf"/>
</dbReference>
<dbReference type="SUPFAM" id="SSF53335">
    <property type="entry name" value="S-adenosyl-L-methionine-dependent methyltransferases"/>
    <property type="match status" value="1"/>
</dbReference>
<dbReference type="OrthoDB" id="61390at2759"/>
<dbReference type="RefSeq" id="XP_018143310.1">
    <property type="nucleotide sequence ID" value="XM_018292079.1"/>
</dbReference>
<keyword evidence="3" id="KW-1185">Reference proteome</keyword>
<dbReference type="GO" id="GO:0032259">
    <property type="term" value="P:methylation"/>
    <property type="evidence" value="ECO:0007669"/>
    <property type="project" value="UniProtKB-KW"/>
</dbReference>
<gene>
    <name evidence="2" type="ORF">VFPPC_14310</name>
</gene>
<dbReference type="KEGG" id="pchm:VFPPC_14310"/>
<keyword evidence="2" id="KW-0808">Transferase</keyword>
<proteinExistence type="predicted"/>
<accession>A0A179FMC6</accession>
<protein>
    <submittedName>
        <fullName evidence="2">Methyltransferase domain-containing protein</fullName>
    </submittedName>
</protein>
<comment type="caution">
    <text evidence="2">The sequence shown here is derived from an EMBL/GenBank/DDBJ whole genome shotgun (WGS) entry which is preliminary data.</text>
</comment>
<feature type="transmembrane region" description="Helical" evidence="1">
    <location>
        <begin position="12"/>
        <end position="33"/>
    </location>
</feature>
<evidence type="ECO:0000313" key="2">
    <source>
        <dbReference type="EMBL" id="OAQ66223.1"/>
    </source>
</evidence>
<keyword evidence="2" id="KW-0489">Methyltransferase</keyword>
<keyword evidence="1" id="KW-1133">Transmembrane helix</keyword>
<dbReference type="Gene3D" id="3.40.50.150">
    <property type="entry name" value="Vaccinia Virus protein VP39"/>
    <property type="match status" value="1"/>
</dbReference>